<proteinExistence type="predicted"/>
<protein>
    <submittedName>
        <fullName evidence="1">Os01g0967600 protein</fullName>
    </submittedName>
</protein>
<organism evidence="1 2">
    <name type="scientific">Oryza sativa subsp. japonica</name>
    <name type="common">Rice</name>
    <dbReference type="NCBI Taxonomy" id="39947"/>
    <lineage>
        <taxon>Eukaryota</taxon>
        <taxon>Viridiplantae</taxon>
        <taxon>Streptophyta</taxon>
        <taxon>Embryophyta</taxon>
        <taxon>Tracheophyta</taxon>
        <taxon>Spermatophyta</taxon>
        <taxon>Magnoliopsida</taxon>
        <taxon>Liliopsida</taxon>
        <taxon>Poales</taxon>
        <taxon>Poaceae</taxon>
        <taxon>BOP clade</taxon>
        <taxon>Oryzoideae</taxon>
        <taxon>Oryzeae</taxon>
        <taxon>Oryzinae</taxon>
        <taxon>Oryza</taxon>
        <taxon>Oryza sativa</taxon>
    </lineage>
</organism>
<evidence type="ECO:0000313" key="2">
    <source>
        <dbReference type="Proteomes" id="UP000059680"/>
    </source>
</evidence>
<dbReference type="AlphaFoldDB" id="A0A0P0VD99"/>
<dbReference type="FunCoup" id="A0A0P0VD99">
    <property type="interactions" value="169"/>
</dbReference>
<dbReference type="EMBL" id="AP014957">
    <property type="protein sequence ID" value="BAS76395.1"/>
    <property type="molecule type" value="Genomic_DNA"/>
</dbReference>
<reference evidence="1 2" key="3">
    <citation type="journal article" date="2013" name="Rice">
        <title>Improvement of the Oryza sativa Nipponbare reference genome using next generation sequence and optical map data.</title>
        <authorList>
            <person name="Kawahara Y."/>
            <person name="de la Bastide M."/>
            <person name="Hamilton J.P."/>
            <person name="Kanamori H."/>
            <person name="McCombie W.R."/>
            <person name="Ouyang S."/>
            <person name="Schwartz D.C."/>
            <person name="Tanaka T."/>
            <person name="Wu J."/>
            <person name="Zhou S."/>
            <person name="Childs K.L."/>
            <person name="Davidson R.M."/>
            <person name="Lin H."/>
            <person name="Quesada-Ocampo L."/>
            <person name="Vaillancourt B."/>
            <person name="Sakai H."/>
            <person name="Lee S.S."/>
            <person name="Kim J."/>
            <person name="Numa H."/>
            <person name="Itoh T."/>
            <person name="Buell C.R."/>
            <person name="Matsumoto T."/>
        </authorList>
    </citation>
    <scope>NUCLEOTIDE SEQUENCE [LARGE SCALE GENOMIC DNA]</scope>
    <source>
        <strain evidence="2">cv. Nipponbare</strain>
    </source>
</reference>
<reference evidence="2" key="1">
    <citation type="journal article" date="2005" name="Nature">
        <title>The map-based sequence of the rice genome.</title>
        <authorList>
            <consortium name="International rice genome sequencing project (IRGSP)"/>
            <person name="Matsumoto T."/>
            <person name="Wu J."/>
            <person name="Kanamori H."/>
            <person name="Katayose Y."/>
            <person name="Fujisawa M."/>
            <person name="Namiki N."/>
            <person name="Mizuno H."/>
            <person name="Yamamoto K."/>
            <person name="Antonio B.A."/>
            <person name="Baba T."/>
            <person name="Sakata K."/>
            <person name="Nagamura Y."/>
            <person name="Aoki H."/>
            <person name="Arikawa K."/>
            <person name="Arita K."/>
            <person name="Bito T."/>
            <person name="Chiden Y."/>
            <person name="Fujitsuka N."/>
            <person name="Fukunaka R."/>
            <person name="Hamada M."/>
            <person name="Harada C."/>
            <person name="Hayashi A."/>
            <person name="Hijishita S."/>
            <person name="Honda M."/>
            <person name="Hosokawa S."/>
            <person name="Ichikawa Y."/>
            <person name="Idonuma A."/>
            <person name="Iijima M."/>
            <person name="Ikeda M."/>
            <person name="Ikeno M."/>
            <person name="Ito K."/>
            <person name="Ito S."/>
            <person name="Ito T."/>
            <person name="Ito Y."/>
            <person name="Ito Y."/>
            <person name="Iwabuchi A."/>
            <person name="Kamiya K."/>
            <person name="Karasawa W."/>
            <person name="Kurita K."/>
            <person name="Katagiri S."/>
            <person name="Kikuta A."/>
            <person name="Kobayashi H."/>
            <person name="Kobayashi N."/>
            <person name="Machita K."/>
            <person name="Maehara T."/>
            <person name="Masukawa M."/>
            <person name="Mizubayashi T."/>
            <person name="Mukai Y."/>
            <person name="Nagasaki H."/>
            <person name="Nagata Y."/>
            <person name="Naito S."/>
            <person name="Nakashima M."/>
            <person name="Nakama Y."/>
            <person name="Nakamichi Y."/>
            <person name="Nakamura M."/>
            <person name="Meguro A."/>
            <person name="Negishi M."/>
            <person name="Ohta I."/>
            <person name="Ohta T."/>
            <person name="Okamoto M."/>
            <person name="Ono N."/>
            <person name="Saji S."/>
            <person name="Sakaguchi M."/>
            <person name="Sakai K."/>
            <person name="Shibata M."/>
            <person name="Shimokawa T."/>
            <person name="Song J."/>
            <person name="Takazaki Y."/>
            <person name="Terasawa K."/>
            <person name="Tsugane M."/>
            <person name="Tsuji K."/>
            <person name="Ueda S."/>
            <person name="Waki K."/>
            <person name="Yamagata H."/>
            <person name="Yamamoto M."/>
            <person name="Yamamoto S."/>
            <person name="Yamane H."/>
            <person name="Yoshiki S."/>
            <person name="Yoshihara R."/>
            <person name="Yukawa K."/>
            <person name="Zhong H."/>
            <person name="Yano M."/>
            <person name="Yuan Q."/>
            <person name="Ouyang S."/>
            <person name="Liu J."/>
            <person name="Jones K.M."/>
            <person name="Gansberger K."/>
            <person name="Moffat K."/>
            <person name="Hill J."/>
            <person name="Bera J."/>
            <person name="Fadrosh D."/>
            <person name="Jin S."/>
            <person name="Johri S."/>
            <person name="Kim M."/>
            <person name="Overton L."/>
            <person name="Reardon M."/>
            <person name="Tsitrin T."/>
            <person name="Vuong H."/>
            <person name="Weaver B."/>
            <person name="Ciecko A."/>
            <person name="Tallon L."/>
            <person name="Jackson J."/>
            <person name="Pai G."/>
            <person name="Aken S.V."/>
            <person name="Utterback T."/>
            <person name="Reidmuller S."/>
            <person name="Feldblyum T."/>
            <person name="Hsiao J."/>
            <person name="Zismann V."/>
            <person name="Iobst S."/>
            <person name="de Vazeille A.R."/>
            <person name="Buell C.R."/>
            <person name="Ying K."/>
            <person name="Li Y."/>
            <person name="Lu T."/>
            <person name="Huang Y."/>
            <person name="Zhao Q."/>
            <person name="Feng Q."/>
            <person name="Zhang L."/>
            <person name="Zhu J."/>
            <person name="Weng Q."/>
            <person name="Mu J."/>
            <person name="Lu Y."/>
            <person name="Fan D."/>
            <person name="Liu Y."/>
            <person name="Guan J."/>
            <person name="Zhang Y."/>
            <person name="Yu S."/>
            <person name="Liu X."/>
            <person name="Zhang Y."/>
            <person name="Hong G."/>
            <person name="Han B."/>
            <person name="Choisne N."/>
            <person name="Demange N."/>
            <person name="Orjeda G."/>
            <person name="Samain S."/>
            <person name="Cattolico L."/>
            <person name="Pelletier E."/>
            <person name="Couloux A."/>
            <person name="Segurens B."/>
            <person name="Wincker P."/>
            <person name="D'Hont A."/>
            <person name="Scarpelli C."/>
            <person name="Weissenbach J."/>
            <person name="Salanoubat M."/>
            <person name="Quetier F."/>
            <person name="Yu Y."/>
            <person name="Kim H.R."/>
            <person name="Rambo T."/>
            <person name="Currie J."/>
            <person name="Collura K."/>
            <person name="Luo M."/>
            <person name="Yang T."/>
            <person name="Ammiraju J.S.S."/>
            <person name="Engler F."/>
            <person name="Soderlund C."/>
            <person name="Wing R.A."/>
            <person name="Palmer L.E."/>
            <person name="de la Bastide M."/>
            <person name="Spiegel L."/>
            <person name="Nascimento L."/>
            <person name="Zutavern T."/>
            <person name="O'Shaughnessy A."/>
            <person name="Dike S."/>
            <person name="Dedhia N."/>
            <person name="Preston R."/>
            <person name="Balija V."/>
            <person name="McCombie W.R."/>
            <person name="Chow T."/>
            <person name="Chen H."/>
            <person name="Chung M."/>
            <person name="Chen C."/>
            <person name="Shaw J."/>
            <person name="Wu H."/>
            <person name="Hsiao K."/>
            <person name="Chao Y."/>
            <person name="Chu M."/>
            <person name="Cheng C."/>
            <person name="Hour A."/>
            <person name="Lee P."/>
            <person name="Lin S."/>
            <person name="Lin Y."/>
            <person name="Liou J."/>
            <person name="Liu S."/>
            <person name="Hsing Y."/>
            <person name="Raghuvanshi S."/>
            <person name="Mohanty A."/>
            <person name="Bharti A.K."/>
            <person name="Gaur A."/>
            <person name="Gupta V."/>
            <person name="Kumar D."/>
            <person name="Ravi V."/>
            <person name="Vij S."/>
            <person name="Kapur A."/>
            <person name="Khurana P."/>
            <person name="Khurana P."/>
            <person name="Khurana J.P."/>
            <person name="Tyagi A.K."/>
            <person name="Gaikwad K."/>
            <person name="Singh A."/>
            <person name="Dalal V."/>
            <person name="Srivastava S."/>
            <person name="Dixit A."/>
            <person name="Pal A.K."/>
            <person name="Ghazi I.A."/>
            <person name="Yadav M."/>
            <person name="Pandit A."/>
            <person name="Bhargava A."/>
            <person name="Sureshbabu K."/>
            <person name="Batra K."/>
            <person name="Sharma T.R."/>
            <person name="Mohapatra T."/>
            <person name="Singh N.K."/>
            <person name="Messing J."/>
            <person name="Nelson A.B."/>
            <person name="Fuks G."/>
            <person name="Kavchok S."/>
            <person name="Keizer G."/>
            <person name="Linton E."/>
            <person name="Llaca V."/>
            <person name="Song R."/>
            <person name="Tanyolac B."/>
            <person name="Young S."/>
            <person name="Ho-Il K."/>
            <person name="Hahn J.H."/>
            <person name="Sangsakoo G."/>
            <person name="Vanavichit A."/>
            <person name="de Mattos Luiz.A.T."/>
            <person name="Zimmer P.D."/>
            <person name="Malone G."/>
            <person name="Dellagostin O."/>
            <person name="de Oliveira A.C."/>
            <person name="Bevan M."/>
            <person name="Bancroft I."/>
            <person name="Minx P."/>
            <person name="Cordum H."/>
            <person name="Wilson R."/>
            <person name="Cheng Z."/>
            <person name="Jin W."/>
            <person name="Jiang J."/>
            <person name="Leong S.A."/>
            <person name="Iwama H."/>
            <person name="Gojobori T."/>
            <person name="Itoh T."/>
            <person name="Niimura Y."/>
            <person name="Fujii Y."/>
            <person name="Habara T."/>
            <person name="Sakai H."/>
            <person name="Sato Y."/>
            <person name="Wilson G."/>
            <person name="Kumar K."/>
            <person name="McCouch S."/>
            <person name="Juretic N."/>
            <person name="Hoen D."/>
            <person name="Wright S."/>
            <person name="Bruskiewich R."/>
            <person name="Bureau T."/>
            <person name="Miyao A."/>
            <person name="Hirochika H."/>
            <person name="Nishikawa T."/>
            <person name="Kadowaki K."/>
            <person name="Sugiura M."/>
            <person name="Burr B."/>
            <person name="Sasaki T."/>
        </authorList>
    </citation>
    <scope>NUCLEOTIDE SEQUENCE [LARGE SCALE GENOMIC DNA]</scope>
    <source>
        <strain evidence="2">cv. Nipponbare</strain>
    </source>
</reference>
<sequence length="399" mass="45477">PAIRPPPASCCLTVSTVHRAYPAVSYQRKVLNNLLSQTRMAPGTSGQPESKGQKKTINIGYELAHQAWDFKIQQGSCRAKIPSNIPRQYDPIQNLDSVLIFDLMDNSNGLHCLEIMTNCLHKNILHAPIVQKKEDVDCISVWHEPYTGNLLAYLESTLLGAKHMVGEKVVLPTPVLQNLISQVFDGLKMLRLCGKYHGNFTLEKTYYYKKNGNEIIVKLANFEVKDQVKSTPVLQAKDCQAVGDALRKISKMAKDRKDLDFDCSQIDSLAEELREFSFGDLCNIEKKIGGHPFFWVFDDRKFLLTCSIPLAMNKRAFRQKIEGNEDLIALPWDKEDYDGLINLMMKYRADHMIKKFDINSRVDYVLCVSGMYAHEKELKTNIQVDRVIMERNPGLCCRL</sequence>
<dbReference type="OMA" id="CFHENIL"/>
<dbReference type="eggNOG" id="ENOG502R7QA">
    <property type="taxonomic scope" value="Eukaryota"/>
</dbReference>
<gene>
    <name evidence="1" type="ordered locus">Os01g0967600</name>
    <name evidence="1" type="ORF">OSNPB_010967600</name>
</gene>
<name>A0A0P0VD99_ORYSJ</name>
<dbReference type="Proteomes" id="UP000059680">
    <property type="component" value="Chromosome 1"/>
</dbReference>
<keyword evidence="2" id="KW-1185">Reference proteome</keyword>
<dbReference type="PaxDb" id="39947-A0A0P0VD99"/>
<evidence type="ECO:0000313" key="1">
    <source>
        <dbReference type="EMBL" id="BAS76395.1"/>
    </source>
</evidence>
<reference evidence="1 2" key="2">
    <citation type="journal article" date="2013" name="Plant Cell Physiol.">
        <title>Rice Annotation Project Database (RAP-DB): an integrative and interactive database for rice genomics.</title>
        <authorList>
            <person name="Sakai H."/>
            <person name="Lee S.S."/>
            <person name="Tanaka T."/>
            <person name="Numa H."/>
            <person name="Kim J."/>
            <person name="Kawahara Y."/>
            <person name="Wakimoto H."/>
            <person name="Yang C.C."/>
            <person name="Iwamoto M."/>
            <person name="Abe T."/>
            <person name="Yamada Y."/>
            <person name="Muto A."/>
            <person name="Inokuchi H."/>
            <person name="Ikemura T."/>
            <person name="Matsumoto T."/>
            <person name="Sasaki T."/>
            <person name="Itoh T."/>
        </authorList>
    </citation>
    <scope>NUCLEOTIDE SEQUENCE [LARGE SCALE GENOMIC DNA]</scope>
    <source>
        <strain evidence="2">cv. Nipponbare</strain>
    </source>
</reference>
<accession>A0A0P0VD99</accession>
<feature type="non-terminal residue" evidence="1">
    <location>
        <position position="1"/>
    </location>
</feature>
<dbReference type="Gramene" id="Os01t0967600-01">
    <property type="protein sequence ID" value="Os01t0967600-01"/>
    <property type="gene ID" value="Os01g0967600"/>
</dbReference>
<dbReference type="InParanoid" id="A0A0P0VD99"/>